<dbReference type="InterPro" id="IPR003660">
    <property type="entry name" value="HAMP_dom"/>
</dbReference>
<sequence>MSLRARILLLVLVASVLPVLAMFWLLLDNRAKTVVEAREQLVARAQIIANDLDDKISGTTQLLFGLGRVPIVGGDDKAACSMFLAEVLKEHPQYTGLLTIKPDGNLHCDSLRSGRSLNLNDRAYFQQALTAPGVVVEAAVGRLTGKGVLQIAYPVRSAEGVLRYVLLASLDMDAYGHSVAQSLPYARMNFQVWNRDGKVVMDNPAPGAVRLAVETEQRDFMLGQSTTRVQTLGAGAQTRIWVKAALPRAQDLGLGLALSVPEADLNERVDGQFRRALFGLAALAVLTFLGAAVLSEFAVRRQAARLMQAISRMDAGHYSPQIGAPYPRGELGDVMQALDRMSRSLAHQHQEIARNTEALERQARIDPLTSLANRFMLTSRLDQALSHAKRANRVAGVLMLDLDRFKTVNDSLGHSQGDELLKEVAKRLSSCMREDDTVSRFGGDEFVVVLADMADVSDIVPVAQKILNSLVQPVEMGPQVLSVSTSLGIAVYPRDGETADELLRYADMAMYRAKGQGGNAMAFFTQEMKQAMKDRLQIEAGLRRALEQGELLLHYQPIIDAKTGRVTSAEALVRWADPRHGLVSPLQFIPIAEETGLIVPIGDWVLREACAQARSWRDLGLGDIPVAVNLSARQFSAQSLEESVAQALQASHCPPSLLQLEITESSIMEQVEQALETMHRLTALGVKLTIDDFGTGYSSLSQLKLFPVSTLKIDRSFVRDIQIDANEDVLVDAIIALAQKLGLRTVAEGVENEAQVAFLAARGCDNYQGFLFSRPCEPDAFRQYVSERNARS</sequence>
<dbReference type="EMBL" id="JADJMS010000047">
    <property type="protein sequence ID" value="MBK7416947.1"/>
    <property type="molecule type" value="Genomic_DNA"/>
</dbReference>
<feature type="domain" description="HAMP" evidence="4">
    <location>
        <begin position="297"/>
        <end position="350"/>
    </location>
</feature>
<dbReference type="FunFam" id="3.20.20.450:FF:000001">
    <property type="entry name" value="Cyclic di-GMP phosphodiesterase yahA"/>
    <property type="match status" value="1"/>
</dbReference>
<dbReference type="Pfam" id="PF00990">
    <property type="entry name" value="GGDEF"/>
    <property type="match status" value="1"/>
</dbReference>
<dbReference type="InterPro" id="IPR001633">
    <property type="entry name" value="EAL_dom"/>
</dbReference>
<organism evidence="6 7">
    <name type="scientific">Candidatus Dechloromonas phosphorivorans</name>
    <dbReference type="NCBI Taxonomy" id="2899244"/>
    <lineage>
        <taxon>Bacteria</taxon>
        <taxon>Pseudomonadati</taxon>
        <taxon>Pseudomonadota</taxon>
        <taxon>Betaproteobacteria</taxon>
        <taxon>Rhodocyclales</taxon>
        <taxon>Azonexaceae</taxon>
        <taxon>Dechloromonas</taxon>
    </lineage>
</organism>
<dbReference type="Pfam" id="PF00563">
    <property type="entry name" value="EAL"/>
    <property type="match status" value="1"/>
</dbReference>
<dbReference type="PROSITE" id="PS50887">
    <property type="entry name" value="GGDEF"/>
    <property type="match status" value="1"/>
</dbReference>
<dbReference type="Proteomes" id="UP000739411">
    <property type="component" value="Unassembled WGS sequence"/>
</dbReference>
<evidence type="ECO:0000313" key="6">
    <source>
        <dbReference type="EMBL" id="MBK7416947.1"/>
    </source>
</evidence>
<dbReference type="NCBIfam" id="TIGR00254">
    <property type="entry name" value="GGDEF"/>
    <property type="match status" value="1"/>
</dbReference>
<comment type="caution">
    <text evidence="6">The sequence shown here is derived from an EMBL/GenBank/DDBJ whole genome shotgun (WGS) entry which is preliminary data.</text>
</comment>
<dbReference type="Gene3D" id="3.30.70.270">
    <property type="match status" value="1"/>
</dbReference>
<feature type="domain" description="EAL" evidence="3">
    <location>
        <begin position="535"/>
        <end position="789"/>
    </location>
</feature>
<dbReference type="InterPro" id="IPR052155">
    <property type="entry name" value="Biofilm_reg_signaling"/>
</dbReference>
<dbReference type="Gene3D" id="6.10.340.10">
    <property type="match status" value="1"/>
</dbReference>
<reference evidence="6 7" key="1">
    <citation type="submission" date="2020-10" db="EMBL/GenBank/DDBJ databases">
        <title>Connecting structure to function with the recovery of over 1000 high-quality activated sludge metagenome-assembled genomes encoding full-length rRNA genes using long-read sequencing.</title>
        <authorList>
            <person name="Singleton C.M."/>
            <person name="Petriglieri F."/>
            <person name="Kristensen J.M."/>
            <person name="Kirkegaard R.H."/>
            <person name="Michaelsen T.Y."/>
            <person name="Andersen M.H."/>
            <person name="Karst S.M."/>
            <person name="Dueholm M.S."/>
            <person name="Nielsen P.H."/>
            <person name="Albertsen M."/>
        </authorList>
    </citation>
    <scope>NUCLEOTIDE SEQUENCE [LARGE SCALE GENOMIC DNA]</scope>
    <source>
        <strain evidence="6">EsbW_18-Q3-R4-48_BATAC.463</strain>
    </source>
</reference>
<dbReference type="GO" id="GO:0016020">
    <property type="term" value="C:membrane"/>
    <property type="evidence" value="ECO:0007669"/>
    <property type="project" value="InterPro"/>
</dbReference>
<keyword evidence="2" id="KW-1133">Transmembrane helix</keyword>
<dbReference type="SUPFAM" id="SSF141868">
    <property type="entry name" value="EAL domain-like"/>
    <property type="match status" value="1"/>
</dbReference>
<dbReference type="InterPro" id="IPR035919">
    <property type="entry name" value="EAL_sf"/>
</dbReference>
<dbReference type="PANTHER" id="PTHR44757:SF2">
    <property type="entry name" value="BIOFILM ARCHITECTURE MAINTENANCE PROTEIN MBAA"/>
    <property type="match status" value="1"/>
</dbReference>
<dbReference type="PROSITE" id="PS50885">
    <property type="entry name" value="HAMP"/>
    <property type="match status" value="1"/>
</dbReference>
<dbReference type="GO" id="GO:0071111">
    <property type="term" value="F:cyclic-guanylate-specific phosphodiesterase activity"/>
    <property type="evidence" value="ECO:0007669"/>
    <property type="project" value="UniProtKB-EC"/>
</dbReference>
<evidence type="ECO:0000313" key="7">
    <source>
        <dbReference type="Proteomes" id="UP000739411"/>
    </source>
</evidence>
<dbReference type="SUPFAM" id="SSF55073">
    <property type="entry name" value="Nucleotide cyclase"/>
    <property type="match status" value="1"/>
</dbReference>
<evidence type="ECO:0000259" key="5">
    <source>
        <dbReference type="PROSITE" id="PS50887"/>
    </source>
</evidence>
<evidence type="ECO:0000259" key="4">
    <source>
        <dbReference type="PROSITE" id="PS50885"/>
    </source>
</evidence>
<dbReference type="SMART" id="SM00267">
    <property type="entry name" value="GGDEF"/>
    <property type="match status" value="1"/>
</dbReference>
<evidence type="ECO:0000256" key="1">
    <source>
        <dbReference type="ARBA" id="ARBA00051114"/>
    </source>
</evidence>
<dbReference type="FunFam" id="3.30.70.270:FF:000001">
    <property type="entry name" value="Diguanylate cyclase domain protein"/>
    <property type="match status" value="1"/>
</dbReference>
<comment type="catalytic activity">
    <reaction evidence="1">
        <text>3',3'-c-di-GMP + H2O = 5'-phosphoguanylyl(3'-&gt;5')guanosine + H(+)</text>
        <dbReference type="Rhea" id="RHEA:24902"/>
        <dbReference type="ChEBI" id="CHEBI:15377"/>
        <dbReference type="ChEBI" id="CHEBI:15378"/>
        <dbReference type="ChEBI" id="CHEBI:58754"/>
        <dbReference type="ChEBI" id="CHEBI:58805"/>
        <dbReference type="EC" id="3.1.4.52"/>
    </reaction>
    <physiologicalReaction direction="left-to-right" evidence="1">
        <dbReference type="Rhea" id="RHEA:24903"/>
    </physiologicalReaction>
</comment>
<dbReference type="CDD" id="cd01949">
    <property type="entry name" value="GGDEF"/>
    <property type="match status" value="1"/>
</dbReference>
<dbReference type="SMART" id="SM00052">
    <property type="entry name" value="EAL"/>
    <property type="match status" value="1"/>
</dbReference>
<dbReference type="InterPro" id="IPR043128">
    <property type="entry name" value="Rev_trsase/Diguanyl_cyclase"/>
</dbReference>
<gene>
    <name evidence="6" type="ORF">IPJ38_19455</name>
</gene>
<accession>A0A935K0D3</accession>
<dbReference type="CDD" id="cd12914">
    <property type="entry name" value="PDC1_DGC_like"/>
    <property type="match status" value="1"/>
</dbReference>
<dbReference type="PROSITE" id="PS50883">
    <property type="entry name" value="EAL"/>
    <property type="match status" value="1"/>
</dbReference>
<dbReference type="Pfam" id="PF00672">
    <property type="entry name" value="HAMP"/>
    <property type="match status" value="1"/>
</dbReference>
<protein>
    <submittedName>
        <fullName evidence="6">EAL domain-containing protein</fullName>
    </submittedName>
</protein>
<keyword evidence="2" id="KW-0812">Transmembrane</keyword>
<dbReference type="InterPro" id="IPR029787">
    <property type="entry name" value="Nucleotide_cyclase"/>
</dbReference>
<dbReference type="InterPro" id="IPR000160">
    <property type="entry name" value="GGDEF_dom"/>
</dbReference>
<evidence type="ECO:0000259" key="3">
    <source>
        <dbReference type="PROSITE" id="PS50883"/>
    </source>
</evidence>
<feature type="transmembrane region" description="Helical" evidence="2">
    <location>
        <begin position="276"/>
        <end position="299"/>
    </location>
</feature>
<dbReference type="GO" id="GO:0007165">
    <property type="term" value="P:signal transduction"/>
    <property type="evidence" value="ECO:0007669"/>
    <property type="project" value="InterPro"/>
</dbReference>
<name>A0A935K0D3_9RHOO</name>
<evidence type="ECO:0000256" key="2">
    <source>
        <dbReference type="SAM" id="Phobius"/>
    </source>
</evidence>
<dbReference type="Gene3D" id="3.30.450.20">
    <property type="entry name" value="PAS domain"/>
    <property type="match status" value="1"/>
</dbReference>
<dbReference type="AlphaFoldDB" id="A0A935K0D3"/>
<dbReference type="GO" id="GO:0071732">
    <property type="term" value="P:cellular response to nitric oxide"/>
    <property type="evidence" value="ECO:0007669"/>
    <property type="project" value="UniProtKB-ARBA"/>
</dbReference>
<dbReference type="CDD" id="cd01948">
    <property type="entry name" value="EAL"/>
    <property type="match status" value="1"/>
</dbReference>
<keyword evidence="2" id="KW-0472">Membrane</keyword>
<proteinExistence type="predicted"/>
<feature type="domain" description="GGDEF" evidence="5">
    <location>
        <begin position="393"/>
        <end position="526"/>
    </location>
</feature>
<dbReference type="Gene3D" id="3.20.20.450">
    <property type="entry name" value="EAL domain"/>
    <property type="match status" value="1"/>
</dbReference>
<dbReference type="PANTHER" id="PTHR44757">
    <property type="entry name" value="DIGUANYLATE CYCLASE DGCP"/>
    <property type="match status" value="1"/>
</dbReference>